<dbReference type="InterPro" id="IPR012337">
    <property type="entry name" value="RNaseH-like_sf"/>
</dbReference>
<reference evidence="2" key="1">
    <citation type="journal article" date="2023" name="Plant J.">
        <title>Genome sequences and population genomics provide insights into the demographic history, inbreeding, and mutation load of two 'living fossil' tree species of Dipteronia.</title>
        <authorList>
            <person name="Feng Y."/>
            <person name="Comes H.P."/>
            <person name="Chen J."/>
            <person name="Zhu S."/>
            <person name="Lu R."/>
            <person name="Zhang X."/>
            <person name="Li P."/>
            <person name="Qiu J."/>
            <person name="Olsen K.M."/>
            <person name="Qiu Y."/>
        </authorList>
    </citation>
    <scope>NUCLEOTIDE SEQUENCE</scope>
    <source>
        <strain evidence="2">NBL</strain>
    </source>
</reference>
<sequence length="74" mass="7817">MDWIPPTSDRLKFNVDGSARGKPGPTGVGGVLRDSTGQEGSEISFNPRSSNSFADKLAKMGSSLAGDFIEWGDI</sequence>
<dbReference type="SUPFAM" id="SSF53098">
    <property type="entry name" value="Ribonuclease H-like"/>
    <property type="match status" value="1"/>
</dbReference>
<dbReference type="PANTHER" id="PTHR33033">
    <property type="entry name" value="POLYNUCLEOTIDYL TRANSFERASE, RIBONUCLEASE H-LIKE SUPERFAMILY PROTEIN-RELATED"/>
    <property type="match status" value="1"/>
</dbReference>
<protein>
    <recommendedName>
        <fullName evidence="4">RNase H type-1 domain-containing protein</fullName>
    </recommendedName>
</protein>
<feature type="compositionally biased region" description="Polar residues" evidence="1">
    <location>
        <begin position="35"/>
        <end position="47"/>
    </location>
</feature>
<dbReference type="AlphaFoldDB" id="A0AAE0E476"/>
<comment type="caution">
    <text evidence="2">The sequence shown here is derived from an EMBL/GenBank/DDBJ whole genome shotgun (WGS) entry which is preliminary data.</text>
</comment>
<name>A0AAE0E476_9ROSI</name>
<proteinExistence type="predicted"/>
<dbReference type="Proteomes" id="UP001281410">
    <property type="component" value="Unassembled WGS sequence"/>
</dbReference>
<accession>A0AAE0E476</accession>
<evidence type="ECO:0000256" key="1">
    <source>
        <dbReference type="SAM" id="MobiDB-lite"/>
    </source>
</evidence>
<dbReference type="PANTHER" id="PTHR33033:SF118">
    <property type="entry name" value="OS02G0175302 PROTEIN"/>
    <property type="match status" value="1"/>
</dbReference>
<evidence type="ECO:0008006" key="4">
    <source>
        <dbReference type="Google" id="ProtNLM"/>
    </source>
</evidence>
<evidence type="ECO:0000313" key="3">
    <source>
        <dbReference type="Proteomes" id="UP001281410"/>
    </source>
</evidence>
<organism evidence="2 3">
    <name type="scientific">Dipteronia sinensis</name>
    <dbReference type="NCBI Taxonomy" id="43782"/>
    <lineage>
        <taxon>Eukaryota</taxon>
        <taxon>Viridiplantae</taxon>
        <taxon>Streptophyta</taxon>
        <taxon>Embryophyta</taxon>
        <taxon>Tracheophyta</taxon>
        <taxon>Spermatophyta</taxon>
        <taxon>Magnoliopsida</taxon>
        <taxon>eudicotyledons</taxon>
        <taxon>Gunneridae</taxon>
        <taxon>Pentapetalae</taxon>
        <taxon>rosids</taxon>
        <taxon>malvids</taxon>
        <taxon>Sapindales</taxon>
        <taxon>Sapindaceae</taxon>
        <taxon>Hippocastanoideae</taxon>
        <taxon>Acereae</taxon>
        <taxon>Dipteronia</taxon>
    </lineage>
</organism>
<gene>
    <name evidence="2" type="ORF">Dsin_019635</name>
</gene>
<feature type="region of interest" description="Disordered" evidence="1">
    <location>
        <begin position="1"/>
        <end position="47"/>
    </location>
</feature>
<dbReference type="EMBL" id="JANJYJ010000006">
    <property type="protein sequence ID" value="KAK3205589.1"/>
    <property type="molecule type" value="Genomic_DNA"/>
</dbReference>
<keyword evidence="3" id="KW-1185">Reference proteome</keyword>
<evidence type="ECO:0000313" key="2">
    <source>
        <dbReference type="EMBL" id="KAK3205589.1"/>
    </source>
</evidence>